<keyword evidence="4" id="KW-0723">Serine/threonine-protein kinase</keyword>
<dbReference type="InterPro" id="IPR001611">
    <property type="entry name" value="Leu-rich_rpt"/>
</dbReference>
<gene>
    <name evidence="24" type="primary">LOC111459835</name>
</gene>
<dbReference type="PROSITE" id="PS00107">
    <property type="entry name" value="PROTEIN_KINASE_ATP"/>
    <property type="match status" value="1"/>
</dbReference>
<feature type="transmembrane region" description="Helical" evidence="21">
    <location>
        <begin position="598"/>
        <end position="619"/>
    </location>
</feature>
<proteinExistence type="inferred from homology"/>
<keyword evidence="10 19" id="KW-0547">Nucleotide-binding</keyword>
<evidence type="ECO:0000256" key="17">
    <source>
        <dbReference type="ARBA" id="ARBA00047899"/>
    </source>
</evidence>
<evidence type="ECO:0000313" key="24">
    <source>
        <dbReference type="RefSeq" id="XP_022958681.1"/>
    </source>
</evidence>
<comment type="catalytic activity">
    <reaction evidence="17">
        <text>L-threonyl-[protein] + ATP = O-phospho-L-threonyl-[protein] + ADP + H(+)</text>
        <dbReference type="Rhea" id="RHEA:46608"/>
        <dbReference type="Rhea" id="RHEA-COMP:11060"/>
        <dbReference type="Rhea" id="RHEA-COMP:11605"/>
        <dbReference type="ChEBI" id="CHEBI:15378"/>
        <dbReference type="ChEBI" id="CHEBI:30013"/>
        <dbReference type="ChEBI" id="CHEBI:30616"/>
        <dbReference type="ChEBI" id="CHEBI:61977"/>
        <dbReference type="ChEBI" id="CHEBI:456216"/>
        <dbReference type="EC" id="2.7.11.1"/>
    </reaction>
</comment>
<evidence type="ECO:0000256" key="3">
    <source>
        <dbReference type="ARBA" id="ARBA00012513"/>
    </source>
</evidence>
<dbReference type="EC" id="2.7.11.1" evidence="3"/>
<evidence type="ECO:0000256" key="18">
    <source>
        <dbReference type="ARBA" id="ARBA00048679"/>
    </source>
</evidence>
<evidence type="ECO:0000256" key="20">
    <source>
        <dbReference type="SAM" id="MobiDB-lite"/>
    </source>
</evidence>
<dbReference type="Gene3D" id="1.10.510.10">
    <property type="entry name" value="Transferase(Phosphotransferase) domain 1"/>
    <property type="match status" value="1"/>
</dbReference>
<dbReference type="SUPFAM" id="SSF52058">
    <property type="entry name" value="L domain-like"/>
    <property type="match status" value="2"/>
</dbReference>
<dbReference type="GO" id="GO:0090567">
    <property type="term" value="P:reproductive shoot system development"/>
    <property type="evidence" value="ECO:0007669"/>
    <property type="project" value="UniProtKB-ARBA"/>
</dbReference>
<evidence type="ECO:0000256" key="11">
    <source>
        <dbReference type="ARBA" id="ARBA00022777"/>
    </source>
</evidence>
<dbReference type="InterPro" id="IPR003591">
    <property type="entry name" value="Leu-rich_rpt_typical-subtyp"/>
</dbReference>
<dbReference type="PANTHER" id="PTHR48005:SF65">
    <property type="entry name" value="LEUCINE-RICH REPEAT RECEPTOR-LIKE SERINE_THREONINE_TYROSINE-PROTEIN KINASE SOBIR1"/>
    <property type="match status" value="1"/>
</dbReference>
<evidence type="ECO:0000256" key="10">
    <source>
        <dbReference type="ARBA" id="ARBA00022741"/>
    </source>
</evidence>
<keyword evidence="7 21" id="KW-0812">Transmembrane</keyword>
<feature type="region of interest" description="Disordered" evidence="20">
    <location>
        <begin position="958"/>
        <end position="979"/>
    </location>
</feature>
<comment type="catalytic activity">
    <reaction evidence="18">
        <text>L-seryl-[protein] + ATP = O-phospho-L-seryl-[protein] + ADP + H(+)</text>
        <dbReference type="Rhea" id="RHEA:17989"/>
        <dbReference type="Rhea" id="RHEA-COMP:9863"/>
        <dbReference type="Rhea" id="RHEA-COMP:11604"/>
        <dbReference type="ChEBI" id="CHEBI:15378"/>
        <dbReference type="ChEBI" id="CHEBI:29999"/>
        <dbReference type="ChEBI" id="CHEBI:30616"/>
        <dbReference type="ChEBI" id="CHEBI:83421"/>
        <dbReference type="ChEBI" id="CHEBI:456216"/>
        <dbReference type="EC" id="2.7.11.1"/>
    </reaction>
</comment>
<dbReference type="Proteomes" id="UP000504609">
    <property type="component" value="Unplaced"/>
</dbReference>
<protein>
    <recommendedName>
        <fullName evidence="3">non-specific serine/threonine protein kinase</fullName>
        <ecNumber evidence="3">2.7.11.1</ecNumber>
    </recommendedName>
</protein>
<dbReference type="GO" id="GO:0004674">
    <property type="term" value="F:protein serine/threonine kinase activity"/>
    <property type="evidence" value="ECO:0007669"/>
    <property type="project" value="UniProtKB-KW"/>
</dbReference>
<dbReference type="PROSITE" id="PS50011">
    <property type="entry name" value="PROTEIN_KINASE_DOM"/>
    <property type="match status" value="1"/>
</dbReference>
<dbReference type="SMART" id="SM00220">
    <property type="entry name" value="S_TKc"/>
    <property type="match status" value="1"/>
</dbReference>
<organism evidence="23 24">
    <name type="scientific">Cucurbita moschata</name>
    <name type="common">Winter crookneck squash</name>
    <name type="synonym">Cucurbita pepo var. moschata</name>
    <dbReference type="NCBI Taxonomy" id="3662"/>
    <lineage>
        <taxon>Eukaryota</taxon>
        <taxon>Viridiplantae</taxon>
        <taxon>Streptophyta</taxon>
        <taxon>Embryophyta</taxon>
        <taxon>Tracheophyta</taxon>
        <taxon>Spermatophyta</taxon>
        <taxon>Magnoliopsida</taxon>
        <taxon>eudicotyledons</taxon>
        <taxon>Gunneridae</taxon>
        <taxon>Pentapetalae</taxon>
        <taxon>rosids</taxon>
        <taxon>fabids</taxon>
        <taxon>Cucurbitales</taxon>
        <taxon>Cucurbitaceae</taxon>
        <taxon>Cucurbiteae</taxon>
        <taxon>Cucurbita</taxon>
    </lineage>
</organism>
<dbReference type="GO" id="GO:0048827">
    <property type="term" value="P:phyllome development"/>
    <property type="evidence" value="ECO:0007669"/>
    <property type="project" value="UniProtKB-ARBA"/>
</dbReference>
<dbReference type="SMR" id="A0A6J1H2R9"/>
<dbReference type="SMART" id="SM00369">
    <property type="entry name" value="LRR_TYP"/>
    <property type="match status" value="8"/>
</dbReference>
<dbReference type="AlphaFoldDB" id="A0A6J1H2R9"/>
<dbReference type="SUPFAM" id="SSF56112">
    <property type="entry name" value="Protein kinase-like (PK-like)"/>
    <property type="match status" value="1"/>
</dbReference>
<dbReference type="InterPro" id="IPR000719">
    <property type="entry name" value="Prot_kinase_dom"/>
</dbReference>
<dbReference type="InterPro" id="IPR051420">
    <property type="entry name" value="Ser_Thr_Kinases_DiverseReg"/>
</dbReference>
<accession>A0A6J1H2R9</accession>
<dbReference type="Gene3D" id="3.80.10.10">
    <property type="entry name" value="Ribonuclease Inhibitor"/>
    <property type="match status" value="3"/>
</dbReference>
<keyword evidence="13 21" id="KW-1133">Transmembrane helix</keyword>
<dbReference type="PROSITE" id="PS00108">
    <property type="entry name" value="PROTEIN_KINASE_ST"/>
    <property type="match status" value="1"/>
</dbReference>
<keyword evidence="15" id="KW-0675">Receptor</keyword>
<dbReference type="GO" id="GO:0010103">
    <property type="term" value="P:stomatal complex morphogenesis"/>
    <property type="evidence" value="ECO:0007669"/>
    <property type="project" value="UniProtKB-ARBA"/>
</dbReference>
<evidence type="ECO:0000256" key="13">
    <source>
        <dbReference type="ARBA" id="ARBA00022989"/>
    </source>
</evidence>
<dbReference type="FunFam" id="3.80.10.10:FF:000219">
    <property type="entry name" value="LRR receptor-like serine/threonine-protein kinase ERL1"/>
    <property type="match status" value="1"/>
</dbReference>
<dbReference type="GO" id="GO:0016020">
    <property type="term" value="C:membrane"/>
    <property type="evidence" value="ECO:0007669"/>
    <property type="project" value="UniProtKB-SubCell"/>
</dbReference>
<feature type="binding site" evidence="19">
    <location>
        <position position="690"/>
    </location>
    <ligand>
        <name>ATP</name>
        <dbReference type="ChEBI" id="CHEBI:30616"/>
    </ligand>
</feature>
<keyword evidence="23" id="KW-1185">Reference proteome</keyword>
<evidence type="ECO:0000256" key="12">
    <source>
        <dbReference type="ARBA" id="ARBA00022840"/>
    </source>
</evidence>
<dbReference type="InterPro" id="IPR017441">
    <property type="entry name" value="Protein_kinase_ATP_BS"/>
</dbReference>
<evidence type="ECO:0000256" key="19">
    <source>
        <dbReference type="PROSITE-ProRule" id="PRU10141"/>
    </source>
</evidence>
<evidence type="ECO:0000256" key="5">
    <source>
        <dbReference type="ARBA" id="ARBA00022614"/>
    </source>
</evidence>
<evidence type="ECO:0000256" key="4">
    <source>
        <dbReference type="ARBA" id="ARBA00022527"/>
    </source>
</evidence>
<evidence type="ECO:0000256" key="1">
    <source>
        <dbReference type="ARBA" id="ARBA00004479"/>
    </source>
</evidence>
<dbReference type="InterPro" id="IPR011009">
    <property type="entry name" value="Kinase-like_dom_sf"/>
</dbReference>
<evidence type="ECO:0000256" key="2">
    <source>
        <dbReference type="ARBA" id="ARBA00008684"/>
    </source>
</evidence>
<evidence type="ECO:0000256" key="15">
    <source>
        <dbReference type="ARBA" id="ARBA00023170"/>
    </source>
</evidence>
<dbReference type="GeneID" id="111459835"/>
<keyword evidence="6" id="KW-0808">Transferase</keyword>
<dbReference type="GO" id="GO:0005524">
    <property type="term" value="F:ATP binding"/>
    <property type="evidence" value="ECO:0007669"/>
    <property type="project" value="UniProtKB-UniRule"/>
</dbReference>
<comment type="similarity">
    <text evidence="2">Belongs to the protein kinase superfamily. Ser/Thr protein kinase family.</text>
</comment>
<dbReference type="FunFam" id="3.30.200.20:FF:000288">
    <property type="entry name" value="LRR receptor-like serine/threonine-protein kinase ERECTA"/>
    <property type="match status" value="1"/>
</dbReference>
<dbReference type="InterPro" id="IPR032675">
    <property type="entry name" value="LRR_dom_sf"/>
</dbReference>
<dbReference type="InterPro" id="IPR013210">
    <property type="entry name" value="LRR_N_plant-typ"/>
</dbReference>
<name>A0A6J1H2R9_CUCMO</name>
<evidence type="ECO:0000256" key="14">
    <source>
        <dbReference type="ARBA" id="ARBA00023136"/>
    </source>
</evidence>
<dbReference type="RefSeq" id="XP_022958681.1">
    <property type="nucleotide sequence ID" value="XM_023102913.1"/>
</dbReference>
<evidence type="ECO:0000256" key="7">
    <source>
        <dbReference type="ARBA" id="ARBA00022692"/>
    </source>
</evidence>
<keyword evidence="9" id="KW-0677">Repeat</keyword>
<dbReference type="FunFam" id="3.80.10.10:FF:000107">
    <property type="entry name" value="LRR receptor-like serine/threonine-protein kinase ERL1"/>
    <property type="match status" value="1"/>
</dbReference>
<evidence type="ECO:0000256" key="9">
    <source>
        <dbReference type="ARBA" id="ARBA00022737"/>
    </source>
</evidence>
<evidence type="ECO:0000313" key="23">
    <source>
        <dbReference type="Proteomes" id="UP000504609"/>
    </source>
</evidence>
<keyword evidence="5" id="KW-0433">Leucine-rich repeat</keyword>
<reference evidence="24" key="1">
    <citation type="submission" date="2025-08" db="UniProtKB">
        <authorList>
            <consortium name="RefSeq"/>
        </authorList>
    </citation>
    <scope>IDENTIFICATION</scope>
    <source>
        <tissue evidence="24">Young leaves</tissue>
    </source>
</reference>
<feature type="domain" description="Protein kinase" evidence="22">
    <location>
        <begin position="662"/>
        <end position="937"/>
    </location>
</feature>
<dbReference type="FunFam" id="1.10.510.10:FF:000290">
    <property type="entry name" value="LRR receptor-like serine/threonine-protein kinase ERECTA"/>
    <property type="match status" value="1"/>
</dbReference>
<keyword evidence="12 19" id="KW-0067">ATP-binding</keyword>
<keyword evidence="14 21" id="KW-0472">Membrane</keyword>
<evidence type="ECO:0000256" key="16">
    <source>
        <dbReference type="ARBA" id="ARBA00023180"/>
    </source>
</evidence>
<dbReference type="PANTHER" id="PTHR48005">
    <property type="entry name" value="LEUCINE RICH REPEAT KINASE 2"/>
    <property type="match status" value="1"/>
</dbReference>
<comment type="subcellular location">
    <subcellularLocation>
        <location evidence="1">Membrane</location>
        <topology evidence="1">Single-pass type I membrane protein</topology>
    </subcellularLocation>
</comment>
<dbReference type="Pfam" id="PF23598">
    <property type="entry name" value="LRR_14"/>
    <property type="match status" value="1"/>
</dbReference>
<dbReference type="KEGG" id="cmos:111459835"/>
<keyword evidence="8" id="KW-0732">Signal</keyword>
<evidence type="ECO:0000259" key="22">
    <source>
        <dbReference type="PROSITE" id="PS50011"/>
    </source>
</evidence>
<dbReference type="FunFam" id="3.80.10.10:FF:000077">
    <property type="entry name" value="LRR receptor-like serine/threonine-protein kinase ERL1"/>
    <property type="match status" value="1"/>
</dbReference>
<dbReference type="Pfam" id="PF08263">
    <property type="entry name" value="LRRNT_2"/>
    <property type="match status" value="1"/>
</dbReference>
<evidence type="ECO:0000256" key="8">
    <source>
        <dbReference type="ARBA" id="ARBA00022729"/>
    </source>
</evidence>
<keyword evidence="11" id="KW-0418">Kinase</keyword>
<feature type="compositionally biased region" description="Basic and acidic residues" evidence="20">
    <location>
        <begin position="970"/>
        <end position="979"/>
    </location>
</feature>
<evidence type="ECO:0000256" key="6">
    <source>
        <dbReference type="ARBA" id="ARBA00022679"/>
    </source>
</evidence>
<dbReference type="InterPro" id="IPR008271">
    <property type="entry name" value="Ser/Thr_kinase_AS"/>
</dbReference>
<dbReference type="Pfam" id="PF00069">
    <property type="entry name" value="Pkinase"/>
    <property type="match status" value="1"/>
</dbReference>
<evidence type="ECO:0000256" key="21">
    <source>
        <dbReference type="SAM" id="Phobius"/>
    </source>
</evidence>
<dbReference type="Pfam" id="PF00560">
    <property type="entry name" value="LRR_1"/>
    <property type="match status" value="10"/>
</dbReference>
<dbReference type="Gene3D" id="3.30.200.20">
    <property type="entry name" value="Phosphorylase Kinase, domain 1"/>
    <property type="match status" value="1"/>
</dbReference>
<sequence length="998" mass="110604">MKLIPFLPWPNLLLHMAFLILLFSFSSPLFRSSMASSLPQDEGRALMSIKASFSNVANVLLDWDDDHNNDFCSWRGVFCDNLSLSVAALNLSNLNLGGEISPAIGDLRNLQSIDFQGNKLTGQIPDEIGNCGRLVHLDLSDNLLYGDVPFTVSKLKLLEFLNLKNNQLTGPIPSTLTQIPNLKTLDLARNLLTGEIPRLIYWNEVLQYLGLRGNFLTGSLSSDMCQLTGLWYFDVRGNNLTGTIPDSIGNCTSFEILDISYNHISGEIPYNIGFLQVATLSLQGNRLTGKIPNVIGLMQALAVLDLSENELEGPIPPIFGNLSYTGKLYLHGNKLTGPIPPELGNMSKLSYLQLNDNQLTGTIPFELGKLDQLFELNLANNYLEGPIPHNISSCTALNQFNVHGNRLNGSIPLGFQELESLTYLNLSANNFKGRIPVELGRIVNLDTLDLSRNYFSGPVPASVGDLEHLLILNLSANRLVGPLPAEFGNLRSVQTIDMSFNNFSGSIPMELGQLQNIVSLILNNNHLQGKIPDQLTNCFSLTNLNLSYNNLSGILPPMKNFSRFQPDSFIGNPLLCGNWLGLICGPYMGKPPVMLSRTAVVCMTFGFVILLSVVIIAVCKSNPSKQLMKGSSKTGQGPPIVVLHMDMAIHTFDDIMRTTENLSEKYIIGYGASSTVYKCSLKNSRPIAIKRLYNHYAHNLREFETELETIGSIRHRNLVVLHGYSLSPCGNLLFYDYMENGSLWDLLHGPGKKVKLDWEARLKIAVGAAQGLAYLHHDCNPRIIHRDVKSSNILLDENFEAHLSDFGIAKCIPTAKTHASTYVLGTIGYIDPEYARTSRLNEKSDVYSFGIVLLELLTGKKAVDNESNLHQLILSKTDNNTVMEAVDPEVSVTCMDSAHVRKTFQLALLCTKHNQAERPTMHEVARVLISLQQPPALKQTPFPTKTLDYAQFVIDKGQNQNAKGQEEEEQQKSDVDSSDARWFVRFGEVISEQHSLNQ</sequence>
<keyword evidence="16" id="KW-0325">Glycoprotein</keyword>
<dbReference type="InterPro" id="IPR055414">
    <property type="entry name" value="LRR_R13L4/SHOC2-like"/>
</dbReference>